<dbReference type="PANTHER" id="PTHR22911:SF137">
    <property type="entry name" value="SOLUTE CARRIER FAMILY 35 MEMBER G2-RELATED"/>
    <property type="match status" value="1"/>
</dbReference>
<keyword evidence="4" id="KW-1003">Cell membrane</keyword>
<dbReference type="NCBIfam" id="TIGR00688">
    <property type="entry name" value="rarD"/>
    <property type="match status" value="1"/>
</dbReference>
<keyword evidence="11" id="KW-1185">Reference proteome</keyword>
<dbReference type="SUPFAM" id="SSF103481">
    <property type="entry name" value="Multidrug resistance efflux transporter EmrE"/>
    <property type="match status" value="2"/>
</dbReference>
<feature type="transmembrane region" description="Helical" evidence="8">
    <location>
        <begin position="72"/>
        <end position="90"/>
    </location>
</feature>
<dbReference type="RefSeq" id="WP_345456091.1">
    <property type="nucleotide sequence ID" value="NZ_BAABKG010000002.1"/>
</dbReference>
<feature type="transmembrane region" description="Helical" evidence="8">
    <location>
        <begin position="177"/>
        <end position="205"/>
    </location>
</feature>
<gene>
    <name evidence="10" type="primary">rarD</name>
    <name evidence="10" type="ORF">GCM10023340_13780</name>
</gene>
<evidence type="ECO:0000256" key="8">
    <source>
        <dbReference type="SAM" id="Phobius"/>
    </source>
</evidence>
<dbReference type="InterPro" id="IPR004626">
    <property type="entry name" value="RarD"/>
</dbReference>
<dbReference type="Proteomes" id="UP001500221">
    <property type="component" value="Unassembled WGS sequence"/>
</dbReference>
<comment type="caution">
    <text evidence="10">The sequence shown here is derived from an EMBL/GenBank/DDBJ whole genome shotgun (WGS) entry which is preliminary data.</text>
</comment>
<feature type="transmembrane region" description="Helical" evidence="8">
    <location>
        <begin position="7"/>
        <end position="25"/>
    </location>
</feature>
<keyword evidence="6 8" id="KW-1133">Transmembrane helix</keyword>
<keyword evidence="3" id="KW-0813">Transport</keyword>
<sequence>MVDGRRGVALGVTAYVLWGGFPLYWPLLEPAGAVEILAHRIVWSGIVMGALVLALGRRGPFLAIVRDRRVRLLLTVAAVTITCNWATYIYGVNSGRVVETSLGYFINPLVTVLMGVLVLGERLRPLQWAALAVGLTAVLVLTLDYGRPPWIAIILAFSFGTYGLAKKTANVGAVESLAFETAVITPVALGYLVWLAVAGSATFAIGGSGGLGHSLLLVSTGVVTAVPLICFGAAATRVSMVTLGLLQYLAPTIQFVLGLLVFDERMTPARWVGFVLVWSALAVFTAEAARHHRQQLALAARAVPAS</sequence>
<comment type="subcellular location">
    <subcellularLocation>
        <location evidence="1">Cell membrane</location>
        <topology evidence="1">Multi-pass membrane protein</topology>
    </subcellularLocation>
</comment>
<evidence type="ECO:0000259" key="9">
    <source>
        <dbReference type="Pfam" id="PF00892"/>
    </source>
</evidence>
<feature type="transmembrane region" description="Helical" evidence="8">
    <location>
        <begin position="126"/>
        <end position="143"/>
    </location>
</feature>
<evidence type="ECO:0000256" key="6">
    <source>
        <dbReference type="ARBA" id="ARBA00022989"/>
    </source>
</evidence>
<comment type="similarity">
    <text evidence="2">Belongs to the EamA transporter family.</text>
</comment>
<keyword evidence="5 8" id="KW-0812">Transmembrane</keyword>
<protein>
    <submittedName>
        <fullName evidence="10">EamA family transporter RarD</fullName>
    </submittedName>
</protein>
<evidence type="ECO:0000256" key="3">
    <source>
        <dbReference type="ARBA" id="ARBA00022448"/>
    </source>
</evidence>
<organism evidence="10 11">
    <name type="scientific">Nocardioides marinquilinus</name>
    <dbReference type="NCBI Taxonomy" id="1210400"/>
    <lineage>
        <taxon>Bacteria</taxon>
        <taxon>Bacillati</taxon>
        <taxon>Actinomycetota</taxon>
        <taxon>Actinomycetes</taxon>
        <taxon>Propionibacteriales</taxon>
        <taxon>Nocardioidaceae</taxon>
        <taxon>Nocardioides</taxon>
    </lineage>
</organism>
<evidence type="ECO:0000313" key="10">
    <source>
        <dbReference type="EMBL" id="GAA5145075.1"/>
    </source>
</evidence>
<feature type="transmembrane region" description="Helical" evidence="8">
    <location>
        <begin position="149"/>
        <end position="165"/>
    </location>
</feature>
<feature type="transmembrane region" description="Helical" evidence="8">
    <location>
        <begin position="102"/>
        <end position="119"/>
    </location>
</feature>
<evidence type="ECO:0000256" key="2">
    <source>
        <dbReference type="ARBA" id="ARBA00007362"/>
    </source>
</evidence>
<evidence type="ECO:0000256" key="5">
    <source>
        <dbReference type="ARBA" id="ARBA00022692"/>
    </source>
</evidence>
<feature type="transmembrane region" description="Helical" evidence="8">
    <location>
        <begin position="211"/>
        <end position="234"/>
    </location>
</feature>
<feature type="transmembrane region" description="Helical" evidence="8">
    <location>
        <begin position="268"/>
        <end position="286"/>
    </location>
</feature>
<dbReference type="InterPro" id="IPR000620">
    <property type="entry name" value="EamA_dom"/>
</dbReference>
<evidence type="ECO:0000313" key="11">
    <source>
        <dbReference type="Proteomes" id="UP001500221"/>
    </source>
</evidence>
<evidence type="ECO:0000256" key="1">
    <source>
        <dbReference type="ARBA" id="ARBA00004651"/>
    </source>
</evidence>
<dbReference type="EMBL" id="BAABKG010000002">
    <property type="protein sequence ID" value="GAA5145075.1"/>
    <property type="molecule type" value="Genomic_DNA"/>
</dbReference>
<dbReference type="Pfam" id="PF00892">
    <property type="entry name" value="EamA"/>
    <property type="match status" value="1"/>
</dbReference>
<keyword evidence="7 8" id="KW-0472">Membrane</keyword>
<evidence type="ECO:0000256" key="4">
    <source>
        <dbReference type="ARBA" id="ARBA00022475"/>
    </source>
</evidence>
<evidence type="ECO:0000256" key="7">
    <source>
        <dbReference type="ARBA" id="ARBA00023136"/>
    </source>
</evidence>
<feature type="transmembrane region" description="Helical" evidence="8">
    <location>
        <begin position="241"/>
        <end position="262"/>
    </location>
</feature>
<dbReference type="InterPro" id="IPR037185">
    <property type="entry name" value="EmrE-like"/>
</dbReference>
<feature type="transmembrane region" description="Helical" evidence="8">
    <location>
        <begin position="37"/>
        <end position="56"/>
    </location>
</feature>
<feature type="domain" description="EamA" evidence="9">
    <location>
        <begin position="6"/>
        <end position="142"/>
    </location>
</feature>
<reference evidence="11" key="1">
    <citation type="journal article" date="2019" name="Int. J. Syst. Evol. Microbiol.">
        <title>The Global Catalogue of Microorganisms (GCM) 10K type strain sequencing project: providing services to taxonomists for standard genome sequencing and annotation.</title>
        <authorList>
            <consortium name="The Broad Institute Genomics Platform"/>
            <consortium name="The Broad Institute Genome Sequencing Center for Infectious Disease"/>
            <person name="Wu L."/>
            <person name="Ma J."/>
        </authorList>
    </citation>
    <scope>NUCLEOTIDE SEQUENCE [LARGE SCALE GENOMIC DNA]</scope>
    <source>
        <strain evidence="11">JCM 18459</strain>
    </source>
</reference>
<proteinExistence type="inferred from homology"/>
<name>A0ABP9PEY2_9ACTN</name>
<accession>A0ABP9PEY2</accession>
<dbReference type="PANTHER" id="PTHR22911">
    <property type="entry name" value="ACYL-MALONYL CONDENSING ENZYME-RELATED"/>
    <property type="match status" value="1"/>
</dbReference>